<dbReference type="InterPro" id="IPR046864">
    <property type="entry name" value="VasX_N"/>
</dbReference>
<evidence type="ECO:0000313" key="3">
    <source>
        <dbReference type="Proteomes" id="UP000028643"/>
    </source>
</evidence>
<gene>
    <name evidence="2" type="ORF">IV02_05140</name>
</gene>
<protein>
    <recommendedName>
        <fullName evidence="1">Toxin VasX N-terminal region domain-containing protein</fullName>
    </recommendedName>
</protein>
<sequence>MTTAIDTPLGHLANLKGKARPAKPLDAGGTCPLMKRTVQFLPLRYGLVENLQPGRDIPMPHELQSRKMGLRLLRDGYLYIVDNASGYLHEYHIEQGSISKLLWKGAQVSADTRTNAIGEPDLVFPRHGALHVAYSEFQWTAYKCSQVIGQPPEREKYMQSVSFGQIDCENVGAHLLTEKQTRRWLAEVAETSAAKDLPEGADPEENTAYHWEHKPLFRKAWIEELTSQVNAAHKHDFLFLVVRDDIGVMLDLAVAQLKVADWIERWSNDEDTQRKYLTGAYIQSMYQVTQKRLDQLATKDKRYQALLDDTNEDQREKLLEYLRVKRDYRGPAIFGDEQSWREQAQHNPLAKATMDMRDALGPQLFDKHSPAITDLELATWYALSGEKVGERGINQLAHRDPMEAFVLKQQKLLSHWRSQLKSIRADRLKMIIEGHFHRAAWYYDFRQNEQIQHRLEREFNCVAAICDDQQATEQLQAYLEKNPLVQVPGLDTLNLADQADLRKKLADLSDFSIKLADAPGVVRNMDVLANQFNSLMRQSLPNYDNLNTRFSGLNSLLGSAYDPARQLRVAARLAQAQLDFQRGASIDPNDFIRSIGPAARLRLLSAYASSGLQLRVASASEVELFTRDRNAALALRNDLKTLYKERREKLRGQTTDADPLGSRKRINQDINFVKYQLGPIEERLSLALTPGGGAGQFGLVLGNMDPQLKEEMRRTVDDYRSTGTYKAPMRGVLRSTGDQIAVVLFYLQVMKFFEVASKVRSNEDRGWKDLLDLGESLIATLSAGFAAVQGLSINILRAHIDQMESAAGKLNTMSKLGKWSAFAGLGAFGFGIGAAAFDLGKHTKQWMNALAEGDGKKLATTSLQLAGDSILAGANVWALKHTASITREIMRKPMELRALAWAERSVQLVGIATRANLIGIAATGLQLMGEALFNYFNLDAMNKWVLHGAWGQESLGLSLDEDWRKLASIVQQPVCQLIRTEYSTELRLTFPGIRSDEMERRKVWIEALQRQKDHSAPYGSQNPVYWAVCSEALAGQLKRVGPADGALVLSLDLRPLISNHFGLAIAVSYNLEEHRDISHRSTFHVLDLHRQQVEGRWRERKGVFAYKAEPDESMQLTATPPWLLREVDLEASNAE</sequence>
<dbReference type="CDD" id="cd20708">
    <property type="entry name" value="MIX_IV"/>
    <property type="match status" value="1"/>
</dbReference>
<reference evidence="2 3" key="1">
    <citation type="submission" date="2014-07" db="EMBL/GenBank/DDBJ databases">
        <title>Draft Genome Sequences of Environmental Pseudomonas syringae strains.</title>
        <authorList>
            <person name="Baltrus D.A."/>
            <person name="Berge O."/>
            <person name="Morris C."/>
        </authorList>
    </citation>
    <scope>NUCLEOTIDE SEQUENCE [LARGE SCALE GENOMIC DNA]</scope>
    <source>
        <strain evidence="2 3">CEB003</strain>
    </source>
</reference>
<evidence type="ECO:0000313" key="2">
    <source>
        <dbReference type="EMBL" id="KFE53610.1"/>
    </source>
</evidence>
<evidence type="ECO:0000259" key="1">
    <source>
        <dbReference type="Pfam" id="PF20249"/>
    </source>
</evidence>
<comment type="caution">
    <text evidence="2">The sequence shown here is derived from an EMBL/GenBank/DDBJ whole genome shotgun (WGS) entry which is preliminary data.</text>
</comment>
<name>A0A085VDU7_PSESX</name>
<organism evidence="2 3">
    <name type="scientific">Pseudomonas syringae</name>
    <dbReference type="NCBI Taxonomy" id="317"/>
    <lineage>
        <taxon>Bacteria</taxon>
        <taxon>Pseudomonadati</taxon>
        <taxon>Pseudomonadota</taxon>
        <taxon>Gammaproteobacteria</taxon>
        <taxon>Pseudomonadales</taxon>
        <taxon>Pseudomonadaceae</taxon>
        <taxon>Pseudomonas</taxon>
    </lineage>
</organism>
<dbReference type="AlphaFoldDB" id="A0A085VDU7"/>
<dbReference type="RefSeq" id="WP_047572679.1">
    <property type="nucleotide sequence ID" value="NZ_JPQT01000074.1"/>
</dbReference>
<feature type="domain" description="Toxin VasX N-terminal region" evidence="1">
    <location>
        <begin position="31"/>
        <end position="165"/>
    </location>
</feature>
<dbReference type="EMBL" id="JPQT01000074">
    <property type="protein sequence ID" value="KFE53610.1"/>
    <property type="molecule type" value="Genomic_DNA"/>
</dbReference>
<dbReference type="Pfam" id="PF20249">
    <property type="entry name" value="VasX_N"/>
    <property type="match status" value="1"/>
</dbReference>
<accession>A0A085VDU7</accession>
<dbReference type="Proteomes" id="UP000028643">
    <property type="component" value="Unassembled WGS sequence"/>
</dbReference>
<dbReference type="PATRIC" id="fig|317.174.peg.1046"/>
<proteinExistence type="predicted"/>